<keyword evidence="3" id="KW-1185">Reference proteome</keyword>
<evidence type="ECO:0000313" key="3">
    <source>
        <dbReference type="Proteomes" id="UP001196136"/>
    </source>
</evidence>
<name>A0ABS7EXF8_9FLAO</name>
<dbReference type="EMBL" id="JAHZSV010000066">
    <property type="protein sequence ID" value="MBW8202030.1"/>
    <property type="molecule type" value="Genomic_DNA"/>
</dbReference>
<comment type="caution">
    <text evidence="2">The sequence shown here is derived from an EMBL/GenBank/DDBJ whole genome shotgun (WGS) entry which is preliminary data.</text>
</comment>
<proteinExistence type="predicted"/>
<reference evidence="2 3" key="1">
    <citation type="submission" date="2021-08" db="EMBL/GenBank/DDBJ databases">
        <title>Muricauda profundi sp. nov., a marine bacterium isolated from deep seawater of the Mariana Trench.</title>
        <authorList>
            <person name="Wei Y."/>
        </authorList>
    </citation>
    <scope>NUCLEOTIDE SEQUENCE [LARGE SCALE GENOMIC DNA]</scope>
    <source>
        <strain evidence="2 3">W52</strain>
    </source>
</reference>
<feature type="region of interest" description="Disordered" evidence="1">
    <location>
        <begin position="186"/>
        <end position="217"/>
    </location>
</feature>
<evidence type="ECO:0000313" key="2">
    <source>
        <dbReference type="EMBL" id="MBW8202030.1"/>
    </source>
</evidence>
<evidence type="ECO:0000256" key="1">
    <source>
        <dbReference type="SAM" id="MobiDB-lite"/>
    </source>
</evidence>
<organism evidence="2 3">
    <name type="scientific">Flagellimonas abyssi</name>
    <dbReference type="NCBI Taxonomy" id="2864871"/>
    <lineage>
        <taxon>Bacteria</taxon>
        <taxon>Pseudomonadati</taxon>
        <taxon>Bacteroidota</taxon>
        <taxon>Flavobacteriia</taxon>
        <taxon>Flavobacteriales</taxon>
        <taxon>Flavobacteriaceae</taxon>
        <taxon>Flagellimonas</taxon>
    </lineage>
</organism>
<feature type="compositionally biased region" description="Basic and acidic residues" evidence="1">
    <location>
        <begin position="190"/>
        <end position="206"/>
    </location>
</feature>
<gene>
    <name evidence="2" type="ORF">K1F36_19575</name>
</gene>
<dbReference type="RefSeq" id="WP_220115294.1">
    <property type="nucleotide sequence ID" value="NZ_JAHZSV010000066.1"/>
</dbReference>
<sequence>MALLFCNESAKAQDAVDKVYMLDGKVNEGTVKAMEDNAITFVYTGESLEYSLEKSKINKIVFGSGRTQVINEAAAPVTAAAVASANSRNKLAVIPFTMISNESSLTTDAMGEEIQHTTINSFMDNTRGLTILDPMTTNALLLKNNLNANTIKAKLPQEVAKLLGVEFVVYGTANINYEGTMTFGSTSTTYKDKDKRDSKDREKSGKEFSSSSSSTSDNYDTTIEMSIYNDQGQTVHSVKRNGFGSSLDKYQATINYVVKRTPWGDKHK</sequence>
<dbReference type="Gene3D" id="3.40.50.10610">
    <property type="entry name" value="ABC-type transport auxiliary lipoprotein component"/>
    <property type="match status" value="1"/>
</dbReference>
<dbReference type="Proteomes" id="UP001196136">
    <property type="component" value="Unassembled WGS sequence"/>
</dbReference>
<accession>A0ABS7EXF8</accession>
<protein>
    <submittedName>
        <fullName evidence="2">Uncharacterized protein</fullName>
    </submittedName>
</protein>